<sequence length="278" mass="31831">MDLCCKPGFVRVVLRRRVHGCGRVRIPGKDVKGWRWVDTEPRFLFSALSLPAPYSGKCRKLWAAGLAAWSGPAPRPKSATSPVGAAQVIHYERGTCLRPDPIKSLLKEESTQGTYVEFQTFFDTYTVQPNGQECVHRRVVQYNFILVYWTRPMPVCTVQKAINNIQYNIKLGNSIFKYWTDNIDAKWNYITHHHFGRPTDQVKNRIVILSIPNQTCSTLTIRISNFGTEVWNRMVSSTSGLASMTEQQPVTSPFLYGIDEPTWDSIIYANLCLEFYRQ</sequence>
<protein>
    <submittedName>
        <fullName evidence="1">Uncharacterized protein</fullName>
    </submittedName>
</protein>
<dbReference type="AlphaFoldDB" id="A0AAJ0IDT7"/>
<organism evidence="1 2">
    <name type="scientific">Neurospora hispaniola</name>
    <dbReference type="NCBI Taxonomy" id="588809"/>
    <lineage>
        <taxon>Eukaryota</taxon>
        <taxon>Fungi</taxon>
        <taxon>Dikarya</taxon>
        <taxon>Ascomycota</taxon>
        <taxon>Pezizomycotina</taxon>
        <taxon>Sordariomycetes</taxon>
        <taxon>Sordariomycetidae</taxon>
        <taxon>Sordariales</taxon>
        <taxon>Sordariaceae</taxon>
        <taxon>Neurospora</taxon>
    </lineage>
</organism>
<dbReference type="EMBL" id="JAULSX010000002">
    <property type="protein sequence ID" value="KAK3497705.1"/>
    <property type="molecule type" value="Genomic_DNA"/>
</dbReference>
<name>A0AAJ0IDT7_9PEZI</name>
<dbReference type="RefSeq" id="XP_062695969.1">
    <property type="nucleotide sequence ID" value="XM_062838713.1"/>
</dbReference>
<proteinExistence type="predicted"/>
<accession>A0AAJ0IDT7</accession>
<evidence type="ECO:0000313" key="1">
    <source>
        <dbReference type="EMBL" id="KAK3497705.1"/>
    </source>
</evidence>
<reference evidence="1 2" key="1">
    <citation type="journal article" date="2023" name="Mol. Phylogenet. Evol.">
        <title>Genome-scale phylogeny and comparative genomics of the fungal order Sordariales.</title>
        <authorList>
            <person name="Hensen N."/>
            <person name="Bonometti L."/>
            <person name="Westerberg I."/>
            <person name="Brannstrom I.O."/>
            <person name="Guillou S."/>
            <person name="Cros-Aarteil S."/>
            <person name="Calhoun S."/>
            <person name="Haridas S."/>
            <person name="Kuo A."/>
            <person name="Mondo S."/>
            <person name="Pangilinan J."/>
            <person name="Riley R."/>
            <person name="LaButti K."/>
            <person name="Andreopoulos B."/>
            <person name="Lipzen A."/>
            <person name="Chen C."/>
            <person name="Yan M."/>
            <person name="Daum C."/>
            <person name="Ng V."/>
            <person name="Clum A."/>
            <person name="Steindorff A."/>
            <person name="Ohm R.A."/>
            <person name="Martin F."/>
            <person name="Silar P."/>
            <person name="Natvig D.O."/>
            <person name="Lalanne C."/>
            <person name="Gautier V."/>
            <person name="Ament-Velasquez S.L."/>
            <person name="Kruys A."/>
            <person name="Hutchinson M.I."/>
            <person name="Powell A.J."/>
            <person name="Barry K."/>
            <person name="Miller A.N."/>
            <person name="Grigoriev I.V."/>
            <person name="Debuchy R."/>
            <person name="Gladieux P."/>
            <person name="Hiltunen Thoren M."/>
            <person name="Johannesson H."/>
        </authorList>
    </citation>
    <scope>NUCLEOTIDE SEQUENCE [LARGE SCALE GENOMIC DNA]</scope>
    <source>
        <strain evidence="1 2">FGSC 10403</strain>
    </source>
</reference>
<dbReference type="GeneID" id="87876335"/>
<evidence type="ECO:0000313" key="2">
    <source>
        <dbReference type="Proteomes" id="UP001285908"/>
    </source>
</evidence>
<keyword evidence="2" id="KW-1185">Reference proteome</keyword>
<gene>
    <name evidence="1" type="ORF">B0T23DRAFT_402796</name>
</gene>
<dbReference type="Proteomes" id="UP001285908">
    <property type="component" value="Unassembled WGS sequence"/>
</dbReference>
<comment type="caution">
    <text evidence="1">The sequence shown here is derived from an EMBL/GenBank/DDBJ whole genome shotgun (WGS) entry which is preliminary data.</text>
</comment>